<proteinExistence type="predicted"/>
<dbReference type="SUPFAM" id="SSF51556">
    <property type="entry name" value="Metallo-dependent hydrolases"/>
    <property type="match status" value="1"/>
</dbReference>
<evidence type="ECO:0000259" key="2">
    <source>
        <dbReference type="Pfam" id="PF01979"/>
    </source>
</evidence>
<dbReference type="InterPro" id="IPR006680">
    <property type="entry name" value="Amidohydro-rel"/>
</dbReference>
<dbReference type="PANTHER" id="PTHR43135:SF3">
    <property type="entry name" value="ALPHA-D-RIBOSE 1-METHYLPHOSPHONATE 5-TRIPHOSPHATE DIPHOSPHATASE"/>
    <property type="match status" value="1"/>
</dbReference>
<dbReference type="SUPFAM" id="SSF51338">
    <property type="entry name" value="Composite domain of metallo-dependent hydrolases"/>
    <property type="match status" value="1"/>
</dbReference>
<dbReference type="InterPro" id="IPR057744">
    <property type="entry name" value="OTAase-like"/>
</dbReference>
<protein>
    <recommendedName>
        <fullName evidence="2">Amidohydrolase-related domain-containing protein</fullName>
    </recommendedName>
</protein>
<dbReference type="Gene3D" id="3.20.20.140">
    <property type="entry name" value="Metal-dependent hydrolases"/>
    <property type="match status" value="1"/>
</dbReference>
<dbReference type="Pfam" id="PF01979">
    <property type="entry name" value="Amidohydro_1"/>
    <property type="match status" value="1"/>
</dbReference>
<dbReference type="Gene3D" id="2.30.40.10">
    <property type="entry name" value="Urease, subunit C, domain 1"/>
    <property type="match status" value="1"/>
</dbReference>
<dbReference type="STRING" id="1849047.A0A3D8QND4"/>
<feature type="region of interest" description="Disordered" evidence="1">
    <location>
        <begin position="1"/>
        <end position="20"/>
    </location>
</feature>
<evidence type="ECO:0000313" key="4">
    <source>
        <dbReference type="Proteomes" id="UP000256645"/>
    </source>
</evidence>
<gene>
    <name evidence="3" type="ORF">BP6252_10881</name>
</gene>
<reference evidence="3 4" key="1">
    <citation type="journal article" date="2018" name="IMA Fungus">
        <title>IMA Genome-F 9: Draft genome sequence of Annulohypoxylon stygium, Aspergillus mulundensis, Berkeleyomyces basicola (syn. Thielaviopsis basicola), Ceratocystis smalleyi, two Cercospora beticola strains, Coleophoma cylindrospora, Fusarium fracticaudum, Phialophora cf. hyalina, and Morchella septimelata.</title>
        <authorList>
            <person name="Wingfield B.D."/>
            <person name="Bills G.F."/>
            <person name="Dong Y."/>
            <person name="Huang W."/>
            <person name="Nel W.J."/>
            <person name="Swalarsk-Parry B.S."/>
            <person name="Vaghefi N."/>
            <person name="Wilken P.M."/>
            <person name="An Z."/>
            <person name="de Beer Z.W."/>
            <person name="De Vos L."/>
            <person name="Chen L."/>
            <person name="Duong T.A."/>
            <person name="Gao Y."/>
            <person name="Hammerbacher A."/>
            <person name="Kikkert J.R."/>
            <person name="Li Y."/>
            <person name="Li H."/>
            <person name="Li K."/>
            <person name="Li Q."/>
            <person name="Liu X."/>
            <person name="Ma X."/>
            <person name="Naidoo K."/>
            <person name="Pethybridge S.J."/>
            <person name="Sun J."/>
            <person name="Steenkamp E.T."/>
            <person name="van der Nest M.A."/>
            <person name="van Wyk S."/>
            <person name="Wingfield M.J."/>
            <person name="Xiong C."/>
            <person name="Yue Q."/>
            <person name="Zhang X."/>
        </authorList>
    </citation>
    <scope>NUCLEOTIDE SEQUENCE [LARGE SCALE GENOMIC DNA]</scope>
    <source>
        <strain evidence="3 4">BP6252</strain>
    </source>
</reference>
<feature type="domain" description="Amidohydrolase-related" evidence="2">
    <location>
        <begin position="111"/>
        <end position="455"/>
    </location>
</feature>
<organism evidence="3 4">
    <name type="scientific">Coleophoma cylindrospora</name>
    <dbReference type="NCBI Taxonomy" id="1849047"/>
    <lineage>
        <taxon>Eukaryota</taxon>
        <taxon>Fungi</taxon>
        <taxon>Dikarya</taxon>
        <taxon>Ascomycota</taxon>
        <taxon>Pezizomycotina</taxon>
        <taxon>Leotiomycetes</taxon>
        <taxon>Helotiales</taxon>
        <taxon>Dermateaceae</taxon>
        <taxon>Coleophoma</taxon>
    </lineage>
</organism>
<accession>A0A3D8QND4</accession>
<keyword evidence="4" id="KW-1185">Reference proteome</keyword>
<dbReference type="Proteomes" id="UP000256645">
    <property type="component" value="Unassembled WGS sequence"/>
</dbReference>
<dbReference type="OrthoDB" id="194468at2759"/>
<dbReference type="InterPro" id="IPR011059">
    <property type="entry name" value="Metal-dep_hydrolase_composite"/>
</dbReference>
<comment type="caution">
    <text evidence="3">The sequence shown here is derived from an EMBL/GenBank/DDBJ whole genome shotgun (WGS) entry which is preliminary data.</text>
</comment>
<dbReference type="AlphaFoldDB" id="A0A3D8QND4"/>
<dbReference type="EMBL" id="PDLM01000013">
    <property type="protein sequence ID" value="RDW63336.1"/>
    <property type="molecule type" value="Genomic_DNA"/>
</dbReference>
<dbReference type="CDD" id="cd01299">
    <property type="entry name" value="Met_dep_hydrolase_A"/>
    <property type="match status" value="1"/>
</dbReference>
<name>A0A3D8QND4_9HELO</name>
<dbReference type="GO" id="GO:0016810">
    <property type="term" value="F:hydrolase activity, acting on carbon-nitrogen (but not peptide) bonds"/>
    <property type="evidence" value="ECO:0007669"/>
    <property type="project" value="InterPro"/>
</dbReference>
<evidence type="ECO:0000256" key="1">
    <source>
        <dbReference type="SAM" id="MobiDB-lite"/>
    </source>
</evidence>
<sequence>MAPSKLNEPPPSFTTTNLSPYTGAPRNVEYINNINFGSSLQPRSYEIQGTLPDSKILFTDVTILDSTGQEPYRGDVLIVGERIAEVGVVPNVDELKQDPDVRVFHGRGRTLMSGLGDAHTHLTWNGGDLNKLGDLGVEEHVLLTARSAQCYLDSGYTMCFGAASAKERLDVVIRDAINAGHIPGPRYLANGKEMARRDGDLVAGITAYADGPDEMRQVIQHHVNLGVDQIKLSMSGEEITEVRSAQDCYFTDEETAACVQEAHSLGRRLCAHARARDSVKMCVKHGVDVIYHASYIDNEGMDMLEKKKDQHIVAPGLNWLIATLNDAAAFGYSHEKAQQVGYQKELDAAIQGLREMHRRGIVVLPGGDYGFAWTPHGTYARDLAHFVNLLDFTPMEAIIAATAGVAKLFMREHELGKISTGFYADCILVDGDPLKNIEVLQDHEKLNVIVINGRVHKASRREYLPLPVTGQDSNHHVIVPDYPKVAVEMQKNALFA</sequence>
<dbReference type="InterPro" id="IPR051781">
    <property type="entry name" value="Metallo-dep_Hydrolase"/>
</dbReference>
<dbReference type="InterPro" id="IPR032466">
    <property type="entry name" value="Metal_Hydrolase"/>
</dbReference>
<dbReference type="PANTHER" id="PTHR43135">
    <property type="entry name" value="ALPHA-D-RIBOSE 1-METHYLPHOSPHONATE 5-TRIPHOSPHATE DIPHOSPHATASE"/>
    <property type="match status" value="1"/>
</dbReference>
<evidence type="ECO:0000313" key="3">
    <source>
        <dbReference type="EMBL" id="RDW63336.1"/>
    </source>
</evidence>